<evidence type="ECO:0000256" key="5">
    <source>
        <dbReference type="ARBA" id="ARBA00023136"/>
    </source>
</evidence>
<proteinExistence type="predicted"/>
<sequence length="821" mass="92143">MGAHRVNLKFILKIAFRNWKRSPFFSMVNLIGLAIGVSGCLLIGMYVIGELSYDQYHDNKERIYRVTQSTLTNGEAEERAATTPFPLKNIIENELSGSVTTTVRFFDLESESVAIKNPDNNVIIRQSRFFFSDPGIFEMFNINLVRGDPNEVLSEPNSVVITEQMATVYFGDEDPMGKTLHFEGRISLTVSGVMQEWPENSHFKADFLTSFETLRNLWGNYDQLTSRWRWNPVWTYVLTSPGVDAELLEQNIAEATKPYYDEYFTGAETVDVHLQPLKDIWLSSGLISEIEPVSSSVNVYLFSLVAFFILLLACINFINLSTAAALRRSKEVGVRKVLGAERSGLVAQFMIESLLFTLVAFALGILISWLALPYFEIFTGRELQSAQLELPELALLLSVLIIVITLLAGFYPSAVLSSFNPIDSLRGSQTKGKKGTRIRKGLVLVQFSITAILLIGTSLVYFQHQHLQQKDLGFDTEQVIAVPVYLTSAIWSYDEMKQRALSHSSILQVSGSQTLFGSSNFWKYDYIPDDSGSDDIPSFSKLFVMKDILETMNIDIIAGRDFSDEFSSDESDALLINRAMVDYLEWGDPSDAVGRTFRDSNGGRYSVIGVTENFNHTFLRRELEPLILELPANTNQMVANIEYMKVRLAPGNPGEAIQHLQEIWADLDQTHPFDYFFVDDRLNQIYEPEQKVASVMGIFALIAIFVGSIGLLGLASYSIKVREKEVAIRKTLGLTAPGVFYLLSKDYLALIVLAHLIALPIIYFVAEGWLSGFPYHIDLFYYLIVTFVASLIVSLIISMGTISTQSIKAALLNPAESLKNE</sequence>
<feature type="domain" description="ABC3 transporter permease C-terminal" evidence="7">
    <location>
        <begin position="304"/>
        <end position="421"/>
    </location>
</feature>
<keyword evidence="3 6" id="KW-0812">Transmembrane</keyword>
<evidence type="ECO:0000256" key="3">
    <source>
        <dbReference type="ARBA" id="ARBA00022692"/>
    </source>
</evidence>
<keyword evidence="10" id="KW-1185">Reference proteome</keyword>
<dbReference type="OrthoDB" id="5933722at2"/>
<dbReference type="Pfam" id="PF02687">
    <property type="entry name" value="FtsX"/>
    <property type="match status" value="2"/>
</dbReference>
<feature type="transmembrane region" description="Helical" evidence="6">
    <location>
        <begin position="24"/>
        <end position="48"/>
    </location>
</feature>
<feature type="domain" description="ABC3 transporter permease C-terminal" evidence="7">
    <location>
        <begin position="698"/>
        <end position="803"/>
    </location>
</feature>
<feature type="transmembrane region" description="Helical" evidence="6">
    <location>
        <begin position="692"/>
        <end position="714"/>
    </location>
</feature>
<dbReference type="GO" id="GO:0022857">
    <property type="term" value="F:transmembrane transporter activity"/>
    <property type="evidence" value="ECO:0007669"/>
    <property type="project" value="TreeGrafter"/>
</dbReference>
<dbReference type="GO" id="GO:0005886">
    <property type="term" value="C:plasma membrane"/>
    <property type="evidence" value="ECO:0007669"/>
    <property type="project" value="UniProtKB-SubCell"/>
</dbReference>
<name>A0A2N0VEW9_9BACT</name>
<evidence type="ECO:0000313" key="9">
    <source>
        <dbReference type="EMBL" id="PKD42742.1"/>
    </source>
</evidence>
<dbReference type="InterPro" id="IPR003838">
    <property type="entry name" value="ABC3_permease_C"/>
</dbReference>
<gene>
    <name evidence="9" type="ORF">CWD77_15200</name>
</gene>
<keyword evidence="2" id="KW-1003">Cell membrane</keyword>
<comment type="caution">
    <text evidence="9">The sequence shown here is derived from an EMBL/GenBank/DDBJ whole genome shotgun (WGS) entry which is preliminary data.</text>
</comment>
<evidence type="ECO:0000256" key="1">
    <source>
        <dbReference type="ARBA" id="ARBA00004651"/>
    </source>
</evidence>
<evidence type="ECO:0000259" key="7">
    <source>
        <dbReference type="Pfam" id="PF02687"/>
    </source>
</evidence>
<dbReference type="Proteomes" id="UP000233398">
    <property type="component" value="Unassembled WGS sequence"/>
</dbReference>
<dbReference type="InterPro" id="IPR050250">
    <property type="entry name" value="Macrolide_Exporter_MacB"/>
</dbReference>
<dbReference type="EMBL" id="PISP01000006">
    <property type="protein sequence ID" value="PKD42742.1"/>
    <property type="molecule type" value="Genomic_DNA"/>
</dbReference>
<keyword evidence="5 6" id="KW-0472">Membrane</keyword>
<feature type="transmembrane region" description="Helical" evidence="6">
    <location>
        <begin position="441"/>
        <end position="462"/>
    </location>
</feature>
<organism evidence="9 10">
    <name type="scientific">Rhodohalobacter barkolensis</name>
    <dbReference type="NCBI Taxonomy" id="2053187"/>
    <lineage>
        <taxon>Bacteria</taxon>
        <taxon>Pseudomonadati</taxon>
        <taxon>Balneolota</taxon>
        <taxon>Balneolia</taxon>
        <taxon>Balneolales</taxon>
        <taxon>Balneolaceae</taxon>
        <taxon>Rhodohalobacter</taxon>
    </lineage>
</organism>
<dbReference type="Pfam" id="PF12704">
    <property type="entry name" value="MacB_PCD"/>
    <property type="match status" value="1"/>
</dbReference>
<feature type="transmembrane region" description="Helical" evidence="6">
    <location>
        <begin position="354"/>
        <end position="375"/>
    </location>
</feature>
<feature type="transmembrane region" description="Helical" evidence="6">
    <location>
        <begin position="395"/>
        <end position="420"/>
    </location>
</feature>
<feature type="transmembrane region" description="Helical" evidence="6">
    <location>
        <begin position="747"/>
        <end position="765"/>
    </location>
</feature>
<dbReference type="PANTHER" id="PTHR30572:SF18">
    <property type="entry name" value="ABC-TYPE MACROLIDE FAMILY EXPORT SYSTEM PERMEASE COMPONENT 2"/>
    <property type="match status" value="1"/>
</dbReference>
<keyword evidence="4 6" id="KW-1133">Transmembrane helix</keyword>
<comment type="subcellular location">
    <subcellularLocation>
        <location evidence="1">Cell membrane</location>
        <topology evidence="1">Multi-pass membrane protein</topology>
    </subcellularLocation>
</comment>
<protein>
    <recommendedName>
        <fullName evidence="11">ABC transporter permease</fullName>
    </recommendedName>
</protein>
<dbReference type="PANTHER" id="PTHR30572">
    <property type="entry name" value="MEMBRANE COMPONENT OF TRANSPORTER-RELATED"/>
    <property type="match status" value="1"/>
</dbReference>
<evidence type="ECO:0000256" key="4">
    <source>
        <dbReference type="ARBA" id="ARBA00022989"/>
    </source>
</evidence>
<feature type="transmembrane region" description="Helical" evidence="6">
    <location>
        <begin position="299"/>
        <end position="326"/>
    </location>
</feature>
<dbReference type="AlphaFoldDB" id="A0A2N0VEW9"/>
<evidence type="ECO:0000259" key="8">
    <source>
        <dbReference type="Pfam" id="PF12704"/>
    </source>
</evidence>
<evidence type="ECO:0000256" key="2">
    <source>
        <dbReference type="ARBA" id="ARBA00022475"/>
    </source>
</evidence>
<accession>A0A2N0VEW9</accession>
<evidence type="ECO:0000313" key="10">
    <source>
        <dbReference type="Proteomes" id="UP000233398"/>
    </source>
</evidence>
<evidence type="ECO:0000256" key="6">
    <source>
        <dbReference type="SAM" id="Phobius"/>
    </source>
</evidence>
<dbReference type="InterPro" id="IPR025857">
    <property type="entry name" value="MacB_PCD"/>
</dbReference>
<reference evidence="9 10" key="1">
    <citation type="submission" date="2017-11" db="EMBL/GenBank/DDBJ databases">
        <title>Rhodohalobacter 15182 sp. nov., isolated from a salt lake.</title>
        <authorList>
            <person name="Han S."/>
        </authorList>
    </citation>
    <scope>NUCLEOTIDE SEQUENCE [LARGE SCALE GENOMIC DNA]</scope>
    <source>
        <strain evidence="9 10">15182</strain>
    </source>
</reference>
<evidence type="ECO:0008006" key="11">
    <source>
        <dbReference type="Google" id="ProtNLM"/>
    </source>
</evidence>
<feature type="transmembrane region" description="Helical" evidence="6">
    <location>
        <begin position="780"/>
        <end position="802"/>
    </location>
</feature>
<feature type="domain" description="MacB-like periplasmic core" evidence="8">
    <location>
        <begin position="26"/>
        <end position="254"/>
    </location>
</feature>